<protein>
    <submittedName>
        <fullName evidence="1">Uncharacterized protein</fullName>
    </submittedName>
</protein>
<dbReference type="EMBL" id="BFXY01000109">
    <property type="protein sequence ID" value="GDH51592.1"/>
    <property type="molecule type" value="Genomic_DNA"/>
</dbReference>
<gene>
    <name evidence="1" type="ORF">BvCmsKKP061_03472</name>
</gene>
<comment type="caution">
    <text evidence="1">The sequence shown here is derived from an EMBL/GenBank/DDBJ whole genome shotgun (WGS) entry which is preliminary data.</text>
</comment>
<accession>A0A0F5GEL0</accession>
<organism evidence="1 2">
    <name type="scientific">Escherichia coli</name>
    <dbReference type="NCBI Taxonomy" id="562"/>
    <lineage>
        <taxon>Bacteria</taxon>
        <taxon>Pseudomonadati</taxon>
        <taxon>Pseudomonadota</taxon>
        <taxon>Gammaproteobacteria</taxon>
        <taxon>Enterobacterales</taxon>
        <taxon>Enterobacteriaceae</taxon>
        <taxon>Escherichia</taxon>
    </lineage>
</organism>
<dbReference type="AlphaFoldDB" id="A0A0F5GEL0"/>
<sequence>MRLTQYKKEILSYFTPDNLAWVTAEIGSPPFDVSGVAYLLHGMDSFNSRYQIESTRRTLEAMVRDGLLERINVYERREGAGDGVRRKVARYGLPGHSVVVRDGEGRNGAIDGECIRINATDVVLVEGQ</sequence>
<name>A0A0F5GEL0_ECOLX</name>
<evidence type="ECO:0000313" key="2">
    <source>
        <dbReference type="Proteomes" id="UP000303027"/>
    </source>
</evidence>
<proteinExistence type="predicted"/>
<dbReference type="RefSeq" id="WP_001241339.1">
    <property type="nucleotide sequence ID" value="NZ_AP018796.1"/>
</dbReference>
<dbReference type="Proteomes" id="UP000303027">
    <property type="component" value="Unassembled WGS sequence"/>
</dbReference>
<reference evidence="1 2" key="1">
    <citation type="submission" date="2018-04" db="EMBL/GenBank/DDBJ databases">
        <title>Large scale genomics of bovine and human commensal E. coli to reveal the emerging process of EHEC.</title>
        <authorList>
            <person name="Arimizu Y."/>
            <person name="Ogura Y."/>
        </authorList>
    </citation>
    <scope>NUCLEOTIDE SEQUENCE [LARGE SCALE GENOMIC DNA]</scope>
    <source>
        <strain evidence="1 2">KK-P061</strain>
    </source>
</reference>
<evidence type="ECO:0000313" key="1">
    <source>
        <dbReference type="EMBL" id="GDH51592.1"/>
    </source>
</evidence>